<feature type="active site" description="Proton acceptor" evidence="6">
    <location>
        <position position="312"/>
    </location>
</feature>
<feature type="binding site" evidence="8">
    <location>
        <begin position="178"/>
        <end position="180"/>
    </location>
    <ligand>
        <name>beta-D-galactose</name>
        <dbReference type="ChEBI" id="CHEBI:27667"/>
    </ligand>
</feature>
<evidence type="ECO:0000256" key="7">
    <source>
        <dbReference type="PIRSR" id="PIRSR005096-2"/>
    </source>
</evidence>
<feature type="binding site" evidence="7">
    <location>
        <position position="251"/>
    </location>
    <ligand>
        <name>beta-D-galactose</name>
        <dbReference type="ChEBI" id="CHEBI:27667"/>
    </ligand>
</feature>
<evidence type="ECO:0000313" key="10">
    <source>
        <dbReference type="Proteomes" id="UP001084197"/>
    </source>
</evidence>
<organism evidence="9 10">
    <name type="scientific">Natronobacillus azotifigens</name>
    <dbReference type="NCBI Taxonomy" id="472978"/>
    <lineage>
        <taxon>Bacteria</taxon>
        <taxon>Bacillati</taxon>
        <taxon>Bacillota</taxon>
        <taxon>Bacilli</taxon>
        <taxon>Bacillales</taxon>
        <taxon>Bacillaceae</taxon>
        <taxon>Natronobacillus</taxon>
    </lineage>
</organism>
<dbReference type="InterPro" id="IPR011013">
    <property type="entry name" value="Gal_mutarotase_sf_dom"/>
</dbReference>
<dbReference type="GO" id="GO:0030246">
    <property type="term" value="F:carbohydrate binding"/>
    <property type="evidence" value="ECO:0007669"/>
    <property type="project" value="InterPro"/>
</dbReference>
<dbReference type="PANTHER" id="PTHR10091:SF0">
    <property type="entry name" value="GALACTOSE MUTAROTASE"/>
    <property type="match status" value="1"/>
</dbReference>
<dbReference type="AlphaFoldDB" id="A0A9J6RAY1"/>
<dbReference type="EC" id="5.1.3.3" evidence="5"/>
<dbReference type="GO" id="GO:0033499">
    <property type="term" value="P:galactose catabolic process via UDP-galactose, Leloir pathway"/>
    <property type="evidence" value="ECO:0007669"/>
    <property type="project" value="TreeGrafter"/>
</dbReference>
<evidence type="ECO:0000313" key="9">
    <source>
        <dbReference type="EMBL" id="MCZ0702483.1"/>
    </source>
</evidence>
<comment type="similarity">
    <text evidence="2 5">Belongs to the aldose epimerase family.</text>
</comment>
<evidence type="ECO:0000256" key="1">
    <source>
        <dbReference type="ARBA" id="ARBA00005028"/>
    </source>
</evidence>
<evidence type="ECO:0000256" key="6">
    <source>
        <dbReference type="PIRSR" id="PIRSR005096-1"/>
    </source>
</evidence>
<dbReference type="Pfam" id="PF01263">
    <property type="entry name" value="Aldose_epim"/>
    <property type="match status" value="1"/>
</dbReference>
<dbReference type="PANTHER" id="PTHR10091">
    <property type="entry name" value="ALDOSE-1-EPIMERASE"/>
    <property type="match status" value="1"/>
</dbReference>
<dbReference type="Gene3D" id="2.70.98.10">
    <property type="match status" value="1"/>
</dbReference>
<proteinExistence type="inferred from homology"/>
<comment type="pathway">
    <text evidence="1 5">Carbohydrate metabolism; hexose metabolism.</text>
</comment>
<reference evidence="9" key="1">
    <citation type="submission" date="2022-11" db="EMBL/GenBank/DDBJ databases">
        <title>WGS of Natronobacillus azotifigens 24KS-1, an anaerobic diazotrophic haloalkaliphile from soda-rich habitats.</title>
        <authorList>
            <person name="Sorokin D.Y."/>
            <person name="Merkel A.Y."/>
        </authorList>
    </citation>
    <scope>NUCLEOTIDE SEQUENCE</scope>
    <source>
        <strain evidence="9">24KS-1</strain>
    </source>
</reference>
<dbReference type="InterPro" id="IPR047215">
    <property type="entry name" value="Galactose_mutarotase-like"/>
</dbReference>
<dbReference type="PIRSF" id="PIRSF005096">
    <property type="entry name" value="GALM"/>
    <property type="match status" value="1"/>
</dbReference>
<name>A0A9J6RAY1_9BACI</name>
<protein>
    <recommendedName>
        <fullName evidence="5">Aldose 1-epimerase</fullName>
        <ecNumber evidence="5">5.1.3.3</ecNumber>
    </recommendedName>
</protein>
<dbReference type="NCBIfam" id="NF008277">
    <property type="entry name" value="PRK11055.1"/>
    <property type="match status" value="1"/>
</dbReference>
<evidence type="ECO:0000256" key="8">
    <source>
        <dbReference type="PIRSR" id="PIRSR005096-3"/>
    </source>
</evidence>
<dbReference type="GO" id="GO:0005737">
    <property type="term" value="C:cytoplasm"/>
    <property type="evidence" value="ECO:0007669"/>
    <property type="project" value="TreeGrafter"/>
</dbReference>
<dbReference type="Proteomes" id="UP001084197">
    <property type="component" value="Unassembled WGS sequence"/>
</dbReference>
<dbReference type="InterPro" id="IPR014718">
    <property type="entry name" value="GH-type_carb-bd"/>
</dbReference>
<accession>A0A9J6RAY1</accession>
<comment type="catalytic activity">
    <reaction evidence="5">
        <text>alpha-D-glucose = beta-D-glucose</text>
        <dbReference type="Rhea" id="RHEA:10264"/>
        <dbReference type="ChEBI" id="CHEBI:15903"/>
        <dbReference type="ChEBI" id="CHEBI:17925"/>
        <dbReference type="EC" id="5.1.3.3"/>
    </reaction>
</comment>
<keyword evidence="4 5" id="KW-0119">Carbohydrate metabolism</keyword>
<dbReference type="GO" id="GO:0004034">
    <property type="term" value="F:aldose 1-epimerase activity"/>
    <property type="evidence" value="ECO:0007669"/>
    <property type="project" value="UniProtKB-EC"/>
</dbReference>
<sequence length="347" mass="38613">MQTNAVELTVDGQKWTEYTLLNDNGMEVSFLDYGGIITKMVTPDRLGTLENVVIGYKNYEDYLKNPNFFGALIGRVAGRIEGSRFALDGIEYQLPTNEGRNHLHGGEVGFHQVLWQVELVEHATSVGAILHYTTSDGDGGYPGNVAVKVTYTLTNDNQFTIDYEAVSDKKTVLTLTNHAYFNLSGNLKQDILHHEVTMDVSRFVELDDELIPTGTMLPVDGTVFDFRAGRLLKDGVDSGNPQNAFAKNGYDHYFLFDHTKEDKVVVHEQTSGRVLRVKTDQPGIVMYTSNGLDDSLSLRERSSAKYLGVCLETQSSPASLEHEGFPSIVLEKNKMYQASTTFDFGVK</sequence>
<dbReference type="SUPFAM" id="SSF74650">
    <property type="entry name" value="Galactose mutarotase-like"/>
    <property type="match status" value="1"/>
</dbReference>
<dbReference type="RefSeq" id="WP_268779252.1">
    <property type="nucleotide sequence ID" value="NZ_JAPRAT010000006.1"/>
</dbReference>
<dbReference type="GO" id="GO:0006006">
    <property type="term" value="P:glucose metabolic process"/>
    <property type="evidence" value="ECO:0007669"/>
    <property type="project" value="TreeGrafter"/>
</dbReference>
<dbReference type="EMBL" id="JAPRAT010000006">
    <property type="protein sequence ID" value="MCZ0702483.1"/>
    <property type="molecule type" value="Genomic_DNA"/>
</dbReference>
<gene>
    <name evidence="9" type="ORF">OWO01_04580</name>
</gene>
<evidence type="ECO:0000256" key="2">
    <source>
        <dbReference type="ARBA" id="ARBA00006206"/>
    </source>
</evidence>
<keyword evidence="10" id="KW-1185">Reference proteome</keyword>
<dbReference type="InterPro" id="IPR008183">
    <property type="entry name" value="Aldose_1/G6P_1-epimerase"/>
</dbReference>
<evidence type="ECO:0000256" key="4">
    <source>
        <dbReference type="ARBA" id="ARBA00023277"/>
    </source>
</evidence>
<dbReference type="InterPro" id="IPR015443">
    <property type="entry name" value="Aldose_1-epimerase"/>
</dbReference>
<keyword evidence="3 5" id="KW-0413">Isomerase</keyword>
<feature type="active site" description="Proton donor" evidence="6">
    <location>
        <position position="178"/>
    </location>
</feature>
<evidence type="ECO:0000256" key="5">
    <source>
        <dbReference type="PIRNR" id="PIRNR005096"/>
    </source>
</evidence>
<comment type="caution">
    <text evidence="9">The sequence shown here is derived from an EMBL/GenBank/DDBJ whole genome shotgun (WGS) entry which is preliminary data.</text>
</comment>
<dbReference type="CDD" id="cd09019">
    <property type="entry name" value="galactose_mutarotase_like"/>
    <property type="match status" value="1"/>
</dbReference>
<evidence type="ECO:0000256" key="3">
    <source>
        <dbReference type="ARBA" id="ARBA00023235"/>
    </source>
</evidence>